<dbReference type="AlphaFoldDB" id="Q0UVA6"/>
<evidence type="ECO:0000256" key="1">
    <source>
        <dbReference type="SAM" id="SignalP"/>
    </source>
</evidence>
<evidence type="ECO:0008006" key="4">
    <source>
        <dbReference type="Google" id="ProtNLM"/>
    </source>
</evidence>
<accession>Q0UVA6</accession>
<dbReference type="GeneID" id="5971594"/>
<evidence type="ECO:0000313" key="3">
    <source>
        <dbReference type="Proteomes" id="UP000001055"/>
    </source>
</evidence>
<organism evidence="2 3">
    <name type="scientific">Phaeosphaeria nodorum (strain SN15 / ATCC MYA-4574 / FGSC 10173)</name>
    <name type="common">Glume blotch fungus</name>
    <name type="synonym">Parastagonospora nodorum</name>
    <dbReference type="NCBI Taxonomy" id="321614"/>
    <lineage>
        <taxon>Eukaryota</taxon>
        <taxon>Fungi</taxon>
        <taxon>Dikarya</taxon>
        <taxon>Ascomycota</taxon>
        <taxon>Pezizomycotina</taxon>
        <taxon>Dothideomycetes</taxon>
        <taxon>Pleosporomycetidae</taxon>
        <taxon>Pleosporales</taxon>
        <taxon>Pleosporineae</taxon>
        <taxon>Phaeosphaeriaceae</taxon>
        <taxon>Parastagonospora</taxon>
    </lineage>
</organism>
<feature type="chain" id="PRO_5004178291" description="Secreted protein" evidence="1">
    <location>
        <begin position="18"/>
        <end position="103"/>
    </location>
</feature>
<feature type="signal peptide" evidence="1">
    <location>
        <begin position="1"/>
        <end position="17"/>
    </location>
</feature>
<dbReference type="RefSeq" id="XP_001794726.1">
    <property type="nucleotide sequence ID" value="XM_001794674.1"/>
</dbReference>
<gene>
    <name evidence="2" type="ORF">SNOG_04308</name>
</gene>
<name>Q0UVA6_PHANO</name>
<evidence type="ECO:0000313" key="2">
    <source>
        <dbReference type="EMBL" id="EAT88068.1"/>
    </source>
</evidence>
<dbReference type="KEGG" id="pno:SNOG_04308"/>
<dbReference type="InParanoid" id="Q0UVA6"/>
<dbReference type="EMBL" id="CH445330">
    <property type="protein sequence ID" value="EAT88068.1"/>
    <property type="molecule type" value="Genomic_DNA"/>
</dbReference>
<keyword evidence="1" id="KW-0732">Signal</keyword>
<protein>
    <recommendedName>
        <fullName evidence="4">Secreted protein</fullName>
    </recommendedName>
</protein>
<dbReference type="HOGENOM" id="CLU_2264694_0_0_1"/>
<dbReference type="Proteomes" id="UP000001055">
    <property type="component" value="Unassembled WGS sequence"/>
</dbReference>
<sequence>MARRALLPLHLCSLTVSLTEEVARTFSVASPITAPNLNCISTRRPNASVRPTSCPRTLAWKPADGFEKLLSLPAAHIAQFVSSAKRQHMHECDASLPVIRRWS</sequence>
<proteinExistence type="predicted"/>
<reference evidence="3" key="1">
    <citation type="journal article" date="2007" name="Plant Cell">
        <title>Dothideomycete-plant interactions illuminated by genome sequencing and EST analysis of the wheat pathogen Stagonospora nodorum.</title>
        <authorList>
            <person name="Hane J.K."/>
            <person name="Lowe R.G."/>
            <person name="Solomon P.S."/>
            <person name="Tan K.C."/>
            <person name="Schoch C.L."/>
            <person name="Spatafora J.W."/>
            <person name="Crous P.W."/>
            <person name="Kodira C."/>
            <person name="Birren B.W."/>
            <person name="Galagan J.E."/>
            <person name="Torriani S.F."/>
            <person name="McDonald B.A."/>
            <person name="Oliver R.P."/>
        </authorList>
    </citation>
    <scope>NUCLEOTIDE SEQUENCE [LARGE SCALE GENOMIC DNA]</scope>
    <source>
        <strain evidence="3">SN15 / ATCC MYA-4574 / FGSC 10173</strain>
    </source>
</reference>